<dbReference type="AlphaFoldDB" id="A0A7X2L1E1"/>
<dbReference type="Proteomes" id="UP000463051">
    <property type="component" value="Unassembled WGS sequence"/>
</dbReference>
<proteinExistence type="predicted"/>
<accession>A0A7X2L1E1</accession>
<dbReference type="Pfam" id="PF00535">
    <property type="entry name" value="Glycos_transf_2"/>
    <property type="match status" value="1"/>
</dbReference>
<dbReference type="PANTHER" id="PTHR43179:SF7">
    <property type="entry name" value="RHAMNOSYLTRANSFERASE WBBL"/>
    <property type="match status" value="1"/>
</dbReference>
<sequence>MLVSIVILTLNNWNLTERCLHSILNYTEIPYEIICIDNGSTDGTQAHLRDRKDLYFIENERNLGFSRASNQGMAASSGDYILLLNNDTVVSHRWLGNLMTVLTSSPEVGIVGPMSNLVIPQQRYPASYPTYEEYHRFAESFNRSNASIWRDATAISGFCMLFHQQLYHQIGGLDESFLRGGYEDIDFCYRALKAGRRLVIASDTYVHHVGNASFLSNSIDMNSFAMNNRRVFLKKWGFNPDRLIYTLDENFLPGSYAAPHPHHPSAEPTPPSGILVCNTRGEVYKVEQGNKQPICSLEDFYAFGFRMEQVVQITDDQLALLPVGETLINDGLIPSHYPDVFIARSTDDGMYLISHGLRYPFVDYLSFKRLGYRTEEAVLLTAEQLAYFPLSVPIDSNVLENHELIDYRLYMDPEQGQYYAEGGRLRPIPTVAELVKYKWHLQKPILLPQPIFDSCLKGPNIV</sequence>
<gene>
    <name evidence="2" type="ORF">GJB61_08340</name>
</gene>
<evidence type="ECO:0000313" key="2">
    <source>
        <dbReference type="EMBL" id="MRN53005.1"/>
    </source>
</evidence>
<dbReference type="PANTHER" id="PTHR43179">
    <property type="entry name" value="RHAMNOSYLTRANSFERASE WBBL"/>
    <property type="match status" value="1"/>
</dbReference>
<evidence type="ECO:0000313" key="3">
    <source>
        <dbReference type="Proteomes" id="UP000463051"/>
    </source>
</evidence>
<dbReference type="Gene3D" id="3.90.550.10">
    <property type="entry name" value="Spore Coat Polysaccharide Biosynthesis Protein SpsA, Chain A"/>
    <property type="match status" value="1"/>
</dbReference>
<dbReference type="CDD" id="cd04186">
    <property type="entry name" value="GT_2_like_c"/>
    <property type="match status" value="1"/>
</dbReference>
<dbReference type="InterPro" id="IPR029044">
    <property type="entry name" value="Nucleotide-diphossugar_trans"/>
</dbReference>
<dbReference type="EMBL" id="WJXB01000002">
    <property type="protein sequence ID" value="MRN53005.1"/>
    <property type="molecule type" value="Genomic_DNA"/>
</dbReference>
<keyword evidence="2" id="KW-0808">Transferase</keyword>
<feature type="domain" description="Glycosyltransferase 2-like" evidence="1">
    <location>
        <begin position="4"/>
        <end position="168"/>
    </location>
</feature>
<dbReference type="RefSeq" id="WP_154117988.1">
    <property type="nucleotide sequence ID" value="NZ_WJXB01000002.1"/>
</dbReference>
<dbReference type="SUPFAM" id="SSF53448">
    <property type="entry name" value="Nucleotide-diphospho-sugar transferases"/>
    <property type="match status" value="1"/>
</dbReference>
<keyword evidence="3" id="KW-1185">Reference proteome</keyword>
<dbReference type="GO" id="GO:0016740">
    <property type="term" value="F:transferase activity"/>
    <property type="evidence" value="ECO:0007669"/>
    <property type="project" value="UniProtKB-KW"/>
</dbReference>
<dbReference type="InterPro" id="IPR001173">
    <property type="entry name" value="Glyco_trans_2-like"/>
</dbReference>
<name>A0A7X2L1E1_9BACL</name>
<organism evidence="2 3">
    <name type="scientific">Paenibacillus monticola</name>
    <dbReference type="NCBI Taxonomy" id="2666075"/>
    <lineage>
        <taxon>Bacteria</taxon>
        <taxon>Bacillati</taxon>
        <taxon>Bacillota</taxon>
        <taxon>Bacilli</taxon>
        <taxon>Bacillales</taxon>
        <taxon>Paenibacillaceae</taxon>
        <taxon>Paenibacillus</taxon>
    </lineage>
</organism>
<protein>
    <submittedName>
        <fullName evidence="2">Glycosyltransferase</fullName>
    </submittedName>
</protein>
<reference evidence="2 3" key="1">
    <citation type="submission" date="2019-11" db="EMBL/GenBank/DDBJ databases">
        <title>Paenibacillus monticola sp. nov., a novel PGPR strain isolated from mountain sample in China.</title>
        <authorList>
            <person name="Zhao Q."/>
            <person name="Li H.-P."/>
            <person name="Zhang J.-L."/>
        </authorList>
    </citation>
    <scope>NUCLEOTIDE SEQUENCE [LARGE SCALE GENOMIC DNA]</scope>
    <source>
        <strain evidence="2 3">LC-T2</strain>
    </source>
</reference>
<evidence type="ECO:0000259" key="1">
    <source>
        <dbReference type="Pfam" id="PF00535"/>
    </source>
</evidence>
<comment type="caution">
    <text evidence="2">The sequence shown here is derived from an EMBL/GenBank/DDBJ whole genome shotgun (WGS) entry which is preliminary data.</text>
</comment>